<keyword evidence="2 6" id="KW-0808">Transferase</keyword>
<dbReference type="InterPro" id="IPR036511">
    <property type="entry name" value="TGT-like_sf"/>
</dbReference>
<comment type="subunit">
    <text evidence="6">Heterodimer of a catalytic subunit and an accessory subunit.</text>
</comment>
<feature type="binding site" evidence="6">
    <location>
        <position position="191"/>
    </location>
    <ligand>
        <name>substrate</name>
    </ligand>
</feature>
<dbReference type="Proteomes" id="UP000217199">
    <property type="component" value="Unassembled WGS sequence"/>
</dbReference>
<protein>
    <recommendedName>
        <fullName evidence="6">Queuine tRNA-ribosyltransferase catalytic subunit 1</fullName>
        <ecNumber evidence="6">2.4.2.64</ecNumber>
    </recommendedName>
    <alternativeName>
        <fullName evidence="6">Guanine insertion enzyme</fullName>
    </alternativeName>
    <alternativeName>
        <fullName evidence="6">tRNA-guanine transglycosylase</fullName>
    </alternativeName>
</protein>
<dbReference type="NCBIfam" id="TIGR00430">
    <property type="entry name" value="Q_tRNA_tgt"/>
    <property type="match status" value="1"/>
</dbReference>
<dbReference type="NCBIfam" id="TIGR00449">
    <property type="entry name" value="tgt_general"/>
    <property type="match status" value="1"/>
</dbReference>
<dbReference type="GO" id="GO:0005829">
    <property type="term" value="C:cytosol"/>
    <property type="evidence" value="ECO:0007669"/>
    <property type="project" value="TreeGrafter"/>
</dbReference>
<dbReference type="STRING" id="2282107.A0A286UHD3"/>
<dbReference type="FunCoup" id="A0A286UHD3">
    <property type="interactions" value="189"/>
</dbReference>
<dbReference type="GO" id="GO:0008479">
    <property type="term" value="F:tRNA-guanosine(34) queuine transglycosylase activity"/>
    <property type="evidence" value="ECO:0007669"/>
    <property type="project" value="UniProtKB-UniRule"/>
</dbReference>
<evidence type="ECO:0000256" key="3">
    <source>
        <dbReference type="ARBA" id="ARBA00022694"/>
    </source>
</evidence>
<feature type="region of interest" description="RNA binding" evidence="6">
    <location>
        <begin position="251"/>
        <end position="257"/>
    </location>
</feature>
<reference evidence="8 9" key="1">
    <citation type="journal article" date="2017" name="Mol. Ecol.">
        <title>Comparative and population genomic landscape of Phellinus noxius: A hypervariable fungus causing root rot in trees.</title>
        <authorList>
            <person name="Chung C.L."/>
            <person name="Lee T.J."/>
            <person name="Akiba M."/>
            <person name="Lee H.H."/>
            <person name="Kuo T.H."/>
            <person name="Liu D."/>
            <person name="Ke H.M."/>
            <person name="Yokoi T."/>
            <person name="Roa M.B."/>
            <person name="Lu M.J."/>
            <person name="Chang Y.Y."/>
            <person name="Ann P.J."/>
            <person name="Tsai J.N."/>
            <person name="Chen C.Y."/>
            <person name="Tzean S.S."/>
            <person name="Ota Y."/>
            <person name="Hattori T."/>
            <person name="Sahashi N."/>
            <person name="Liou R.F."/>
            <person name="Kikuchi T."/>
            <person name="Tsai I.J."/>
        </authorList>
    </citation>
    <scope>NUCLEOTIDE SEQUENCE [LARGE SCALE GENOMIC DNA]</scope>
    <source>
        <strain evidence="8 9">FFPRI411160</strain>
    </source>
</reference>
<feature type="active site" description="Proton acceptor" evidence="6">
    <location>
        <position position="91"/>
    </location>
</feature>
<keyword evidence="3 6" id="KW-0819">tRNA processing</keyword>
<feature type="binding site" evidence="6">
    <location>
        <position position="313"/>
    </location>
    <ligand>
        <name>Zn(2+)</name>
        <dbReference type="ChEBI" id="CHEBI:29105"/>
    </ligand>
</feature>
<feature type="active site" description="Nucleophile" evidence="6">
    <location>
        <position position="270"/>
    </location>
</feature>
<feature type="binding site" evidence="6">
    <location>
        <begin position="91"/>
        <end position="95"/>
    </location>
    <ligand>
        <name>substrate</name>
    </ligand>
</feature>
<dbReference type="AlphaFoldDB" id="A0A286UHD3"/>
<dbReference type="PANTHER" id="PTHR43530">
    <property type="entry name" value="QUEUINE TRNA-RIBOSYLTRANSFERASE CATALYTIC SUBUNIT 1"/>
    <property type="match status" value="1"/>
</dbReference>
<keyword evidence="1 6" id="KW-0328">Glycosyltransferase</keyword>
<keyword evidence="9" id="KW-1185">Reference proteome</keyword>
<evidence type="ECO:0000313" key="9">
    <source>
        <dbReference type="Proteomes" id="UP000217199"/>
    </source>
</evidence>
<comment type="catalytic activity">
    <reaction evidence="6">
        <text>guanosine(34) in tRNA + queuine = queuosine(34) in tRNA + guanine</text>
        <dbReference type="Rhea" id="RHEA:16633"/>
        <dbReference type="Rhea" id="RHEA-COMP:10341"/>
        <dbReference type="Rhea" id="RHEA-COMP:18571"/>
        <dbReference type="ChEBI" id="CHEBI:16235"/>
        <dbReference type="ChEBI" id="CHEBI:17433"/>
        <dbReference type="ChEBI" id="CHEBI:74269"/>
        <dbReference type="ChEBI" id="CHEBI:194431"/>
        <dbReference type="EC" id="2.4.2.64"/>
    </reaction>
</comment>
<dbReference type="EMBL" id="NBII01000005">
    <property type="protein sequence ID" value="PAV19003.1"/>
    <property type="molecule type" value="Genomic_DNA"/>
</dbReference>
<evidence type="ECO:0000259" key="7">
    <source>
        <dbReference type="Pfam" id="PF01702"/>
    </source>
</evidence>
<evidence type="ECO:0000256" key="4">
    <source>
        <dbReference type="ARBA" id="ARBA00022723"/>
    </source>
</evidence>
<keyword evidence="6" id="KW-0963">Cytoplasm</keyword>
<evidence type="ECO:0000256" key="2">
    <source>
        <dbReference type="ARBA" id="ARBA00022679"/>
    </source>
</evidence>
<feature type="binding site" evidence="6">
    <location>
        <position position="339"/>
    </location>
    <ligand>
        <name>Zn(2+)</name>
        <dbReference type="ChEBI" id="CHEBI:29105"/>
    </ligand>
</feature>
<comment type="similarity">
    <text evidence="6">Belongs to the queuine tRNA-ribosyltransferase family.</text>
</comment>
<comment type="caution">
    <text evidence="8">The sequence shown here is derived from an EMBL/GenBank/DDBJ whole genome shotgun (WGS) entry which is preliminary data.</text>
</comment>
<comment type="subcellular location">
    <subcellularLocation>
        <location evidence="6">Cytoplasm</location>
    </subcellularLocation>
</comment>
<dbReference type="SUPFAM" id="SSF51713">
    <property type="entry name" value="tRNA-guanine transglycosylase"/>
    <property type="match status" value="1"/>
</dbReference>
<evidence type="ECO:0000256" key="1">
    <source>
        <dbReference type="ARBA" id="ARBA00022676"/>
    </source>
</evidence>
<keyword evidence="4 6" id="KW-0479">Metal-binding</keyword>
<dbReference type="PANTHER" id="PTHR43530:SF1">
    <property type="entry name" value="QUEUINE TRNA-RIBOSYLTRANSFERASE CATALYTIC SUBUNIT 1"/>
    <property type="match status" value="1"/>
</dbReference>
<feature type="binding site" evidence="6">
    <location>
        <position position="308"/>
    </location>
    <ligand>
        <name>Zn(2+)</name>
        <dbReference type="ChEBI" id="CHEBI:29105"/>
    </ligand>
</feature>
<comment type="cofactor">
    <cofactor evidence="6">
        <name>Zn(2+)</name>
        <dbReference type="ChEBI" id="CHEBI:29105"/>
    </cofactor>
</comment>
<dbReference type="HAMAP" id="MF_00168">
    <property type="entry name" value="Q_tRNA_Tgt"/>
    <property type="match status" value="1"/>
</dbReference>
<dbReference type="OrthoDB" id="10249838at2759"/>
<comment type="function">
    <text evidence="6">Catalytic subunit of the queuine tRNA-ribosyltransferase (TGT) that catalyzes the base-exchange of a guanine (G) residue with queuine (Q) at position 34 (anticodon wobble position) in tRNAs with GU(N) anticodons (tRNA-Asp, -Asn, -His and -Tyr), resulting in the hypermodified nucleoside queuosine (7-(((4,5-cis-dihydroxy-2-cyclopenten-1-yl)amino)methyl)-7-deazaguanosine). Catalysis occurs through a double-displacement mechanism. The nucleophile active site attacks the C1' of nucleotide 34 to detach the guanine base from the RNA, forming a covalent enzyme-RNA intermediate. The proton acceptor active site deprotonates the incoming queuine, allowing a nucleophilic attack on the C1' of the ribose to form the product.</text>
</comment>
<feature type="binding site" evidence="6">
    <location>
        <position position="310"/>
    </location>
    <ligand>
        <name>Zn(2+)</name>
        <dbReference type="ChEBI" id="CHEBI:29105"/>
    </ligand>
</feature>
<accession>A0A286UHD3</accession>
<feature type="region of interest" description="RNA binding; important for wobble base 34 recognition" evidence="6">
    <location>
        <begin position="275"/>
        <end position="279"/>
    </location>
</feature>
<dbReference type="GO" id="GO:0006400">
    <property type="term" value="P:tRNA modification"/>
    <property type="evidence" value="ECO:0007669"/>
    <property type="project" value="InterPro"/>
</dbReference>
<sequence length="444" mass="49024">MQFEVVAKCHTTKARVCKMTLPHGVTMLPTFMPVATQAAIKGLTPQQMEALGITLILNNTYHLNLRPGIKVLDAAGGAHRFQGWKRNLLTDSGGFQLVSLSQFTKITEEGALFASPFTGEPTMLTPEESMAIQHSIGADIMMQLDDVVPSLLTGPRVEEAMWRSVRWLDRCIAYHEKSGRTDRQNLFAIIQGGLDSRLRELCLNEMIKRRDHVPGYAVGGLSGGEAKDDFWRVVNQCTDKLPLDKPRYCMGVGFAEDLLVCVALGVDMADCVFPTRTARFGVALTFQGPLNLRLAKHAQDISPIDKNCPCPTCSKGISRAFLHHIVVQETVAAHAVTQHNIVFQASLMGRARDAIVAGNFPDFLRSFFRTYYSVDRSTKKNTKKNRKGSKSDTEEGNEEQVDVIYPKWCVDALRTVGVDLLEGVTNAKVVDGSGAKWDYASTDS</sequence>
<evidence type="ECO:0000256" key="5">
    <source>
        <dbReference type="ARBA" id="ARBA00022833"/>
    </source>
</evidence>
<dbReference type="InParanoid" id="A0A286UHD3"/>
<evidence type="ECO:0000313" key="8">
    <source>
        <dbReference type="EMBL" id="PAV19003.1"/>
    </source>
</evidence>
<dbReference type="Pfam" id="PF01702">
    <property type="entry name" value="TGT"/>
    <property type="match status" value="1"/>
</dbReference>
<name>A0A286UHD3_9AGAM</name>
<dbReference type="GO" id="GO:0046872">
    <property type="term" value="F:metal ion binding"/>
    <property type="evidence" value="ECO:0007669"/>
    <property type="project" value="UniProtKB-KW"/>
</dbReference>
<feature type="binding site" evidence="6">
    <location>
        <position position="145"/>
    </location>
    <ligand>
        <name>substrate</name>
    </ligand>
</feature>
<dbReference type="EC" id="2.4.2.64" evidence="6"/>
<keyword evidence="5 6" id="KW-0862">Zinc</keyword>
<feature type="domain" description="tRNA-guanine(15) transglycosylase-like" evidence="7">
    <location>
        <begin position="12"/>
        <end position="372"/>
    </location>
</feature>
<proteinExistence type="inferred from homology"/>
<dbReference type="InterPro" id="IPR002616">
    <property type="entry name" value="tRNA_ribo_trans-like"/>
</dbReference>
<organism evidence="8 9">
    <name type="scientific">Pyrrhoderma noxium</name>
    <dbReference type="NCBI Taxonomy" id="2282107"/>
    <lineage>
        <taxon>Eukaryota</taxon>
        <taxon>Fungi</taxon>
        <taxon>Dikarya</taxon>
        <taxon>Basidiomycota</taxon>
        <taxon>Agaricomycotina</taxon>
        <taxon>Agaricomycetes</taxon>
        <taxon>Hymenochaetales</taxon>
        <taxon>Hymenochaetaceae</taxon>
        <taxon>Pyrrhoderma</taxon>
    </lineage>
</organism>
<dbReference type="Gene3D" id="3.20.20.105">
    <property type="entry name" value="Queuine tRNA-ribosyltransferase-like"/>
    <property type="match status" value="1"/>
</dbReference>
<dbReference type="InterPro" id="IPR004803">
    <property type="entry name" value="TGT"/>
</dbReference>
<evidence type="ECO:0000256" key="6">
    <source>
        <dbReference type="HAMAP-Rule" id="MF_03218"/>
    </source>
</evidence>
<feature type="binding site" evidence="6">
    <location>
        <position position="220"/>
    </location>
    <ligand>
        <name>substrate</name>
    </ligand>
</feature>
<gene>
    <name evidence="8" type="ORF">PNOK_0584700</name>
</gene>